<dbReference type="InterPro" id="IPR026019">
    <property type="entry name" value="Ribul_P_3_epim"/>
</dbReference>
<dbReference type="OrthoDB" id="1645589at2"/>
<evidence type="ECO:0000256" key="9">
    <source>
        <dbReference type="ARBA" id="ARBA00023235"/>
    </source>
</evidence>
<organism evidence="15 16">
    <name type="scientific">Desulfococcus multivorans DSM 2059</name>
    <dbReference type="NCBI Taxonomy" id="1121405"/>
    <lineage>
        <taxon>Bacteria</taxon>
        <taxon>Pseudomonadati</taxon>
        <taxon>Thermodesulfobacteriota</taxon>
        <taxon>Desulfobacteria</taxon>
        <taxon>Desulfobacterales</taxon>
        <taxon>Desulfococcaceae</taxon>
        <taxon>Desulfococcus</taxon>
    </lineage>
</organism>
<dbReference type="InterPro" id="IPR000056">
    <property type="entry name" value="Ribul_P_3_epim-like"/>
</dbReference>
<keyword evidence="13" id="KW-0862">Zinc</keyword>
<comment type="function">
    <text evidence="10">Catalyzes the reversible epimerization of D-ribulose 5-phosphate to D-xylulose 5-phosphate.</text>
</comment>
<dbReference type="GO" id="GO:0006098">
    <property type="term" value="P:pentose-phosphate shunt"/>
    <property type="evidence" value="ECO:0007669"/>
    <property type="project" value="UniProtKB-UniRule"/>
</dbReference>
<comment type="cofactor">
    <cofactor evidence="5">
        <name>Fe(2+)</name>
        <dbReference type="ChEBI" id="CHEBI:29033"/>
    </cofactor>
</comment>
<comment type="cofactor">
    <cofactor evidence="2">
        <name>Mn(2+)</name>
        <dbReference type="ChEBI" id="CHEBI:29035"/>
    </cofactor>
</comment>
<dbReference type="GO" id="GO:0046872">
    <property type="term" value="F:metal ion binding"/>
    <property type="evidence" value="ECO:0007669"/>
    <property type="project" value="UniProtKB-UniRule"/>
</dbReference>
<feature type="binding site" evidence="14">
    <location>
        <position position="180"/>
    </location>
    <ligand>
        <name>substrate</name>
    </ligand>
</feature>
<dbReference type="GO" id="GO:0004750">
    <property type="term" value="F:D-ribulose-phosphate 3-epimerase activity"/>
    <property type="evidence" value="ECO:0007669"/>
    <property type="project" value="UniProtKB-UniRule"/>
</dbReference>
<evidence type="ECO:0000256" key="11">
    <source>
        <dbReference type="PIRNR" id="PIRNR001461"/>
    </source>
</evidence>
<evidence type="ECO:0000256" key="13">
    <source>
        <dbReference type="PIRSR" id="PIRSR001461-2"/>
    </source>
</evidence>
<dbReference type="CDD" id="cd00429">
    <property type="entry name" value="RPE"/>
    <property type="match status" value="1"/>
</dbReference>
<feature type="binding site" evidence="10 14">
    <location>
        <position position="7"/>
    </location>
    <ligand>
        <name>substrate</name>
    </ligand>
</feature>
<feature type="binding site" evidence="10 14">
    <location>
        <begin position="200"/>
        <end position="201"/>
    </location>
    <ligand>
        <name>substrate</name>
    </ligand>
</feature>
<dbReference type="EMBL" id="ATHJ01000092">
    <property type="protein sequence ID" value="EPR39113.1"/>
    <property type="molecule type" value="Genomic_DNA"/>
</dbReference>
<dbReference type="NCBIfam" id="NF004076">
    <property type="entry name" value="PRK05581.1-4"/>
    <property type="match status" value="1"/>
</dbReference>
<dbReference type="NCBIfam" id="TIGR01163">
    <property type="entry name" value="rpe"/>
    <property type="match status" value="1"/>
</dbReference>
<dbReference type="AlphaFoldDB" id="S7V381"/>
<dbReference type="FunFam" id="3.20.20.70:FF:000004">
    <property type="entry name" value="Ribulose-phosphate 3-epimerase"/>
    <property type="match status" value="1"/>
</dbReference>
<dbReference type="GO" id="GO:0019323">
    <property type="term" value="P:pentose catabolic process"/>
    <property type="evidence" value="ECO:0007669"/>
    <property type="project" value="UniProtKB-UniRule"/>
</dbReference>
<dbReference type="Gene3D" id="3.20.20.70">
    <property type="entry name" value="Aldolase class I"/>
    <property type="match status" value="1"/>
</dbReference>
<feature type="binding site" evidence="10 13">
    <location>
        <position position="34"/>
    </location>
    <ligand>
        <name>a divalent metal cation</name>
        <dbReference type="ChEBI" id="CHEBI:60240"/>
    </ligand>
</feature>
<dbReference type="InterPro" id="IPR011060">
    <property type="entry name" value="RibuloseP-bd_barrel"/>
</dbReference>
<dbReference type="Pfam" id="PF00834">
    <property type="entry name" value="Ribul_P_3_epim"/>
    <property type="match status" value="1"/>
</dbReference>
<evidence type="ECO:0000256" key="2">
    <source>
        <dbReference type="ARBA" id="ARBA00001936"/>
    </source>
</evidence>
<dbReference type="RefSeq" id="WP_020877526.1">
    <property type="nucleotide sequence ID" value="NZ_ATHJ01000092.1"/>
</dbReference>
<comment type="caution">
    <text evidence="15">The sequence shown here is derived from an EMBL/GenBank/DDBJ whole genome shotgun (WGS) entry which is preliminary data.</text>
</comment>
<keyword evidence="9 10" id="KW-0413">Isomerase</keyword>
<feature type="binding site" evidence="10 13">
    <location>
        <position position="65"/>
    </location>
    <ligand>
        <name>a divalent metal cation</name>
        <dbReference type="ChEBI" id="CHEBI:60240"/>
    </ligand>
</feature>
<evidence type="ECO:0000256" key="3">
    <source>
        <dbReference type="ARBA" id="ARBA00001941"/>
    </source>
</evidence>
<evidence type="ECO:0000256" key="10">
    <source>
        <dbReference type="HAMAP-Rule" id="MF_02227"/>
    </source>
</evidence>
<evidence type="ECO:0000256" key="14">
    <source>
        <dbReference type="PIRSR" id="PIRSR001461-3"/>
    </source>
</evidence>
<evidence type="ECO:0000256" key="1">
    <source>
        <dbReference type="ARBA" id="ARBA00001782"/>
    </source>
</evidence>
<dbReference type="PATRIC" id="fig|1121405.3.peg.2442"/>
<comment type="cofactor">
    <cofactor evidence="4">
        <name>Zn(2+)</name>
        <dbReference type="ChEBI" id="CHEBI:29105"/>
    </cofactor>
</comment>
<reference evidence="15 16" key="1">
    <citation type="journal article" date="2013" name="Genome Announc.">
        <title>Draft genome sequences for three mercury-methylating, sulfate-reducing bacteria.</title>
        <authorList>
            <person name="Brown S.D."/>
            <person name="Hurt R.A.Jr."/>
            <person name="Gilmour C.C."/>
            <person name="Elias D.A."/>
        </authorList>
    </citation>
    <scope>NUCLEOTIDE SEQUENCE [LARGE SCALE GENOMIC DNA]</scope>
    <source>
        <strain evidence="15 16">DSM 2059</strain>
    </source>
</reference>
<comment type="catalytic activity">
    <reaction evidence="1 10 11">
        <text>D-ribulose 5-phosphate = D-xylulose 5-phosphate</text>
        <dbReference type="Rhea" id="RHEA:13677"/>
        <dbReference type="ChEBI" id="CHEBI:57737"/>
        <dbReference type="ChEBI" id="CHEBI:58121"/>
        <dbReference type="EC" id="5.1.3.1"/>
    </reaction>
</comment>
<dbReference type="eggNOG" id="COG0036">
    <property type="taxonomic scope" value="Bacteria"/>
</dbReference>
<feature type="active site" description="Proton donor" evidence="10 12">
    <location>
        <position position="178"/>
    </location>
</feature>
<comment type="pathway">
    <text evidence="10">Carbohydrate degradation.</text>
</comment>
<keyword evidence="13" id="KW-0464">Manganese</keyword>
<dbReference type="STRING" id="897.B2D07_11025"/>
<sequence length="223" mass="24175">MKLIAPSILSADFTRLGEEIKAVETAGADWIHIDVMDGHFVPNITMGPIVVEAARKSTRLPLDVHLMIENPDAYIQDFARAGADWISVQVETCVHLNRTIQLIRETGAKAGVVLNPATPLSAVEWVLADVDYILVMSVNPGFGGQKFIENSLERIRRIRGMIDAAVPETQTRPLIQIDGGVNRATIARIAAAGVDVFVAGSAVFGSPDYKKTIDDFRAKIDAA</sequence>
<evidence type="ECO:0000256" key="8">
    <source>
        <dbReference type="ARBA" id="ARBA00022723"/>
    </source>
</evidence>
<dbReference type="GO" id="GO:0005737">
    <property type="term" value="C:cytoplasm"/>
    <property type="evidence" value="ECO:0007669"/>
    <property type="project" value="UniProtKB-ARBA"/>
</dbReference>
<dbReference type="SUPFAM" id="SSF51366">
    <property type="entry name" value="Ribulose-phoshate binding barrel"/>
    <property type="match status" value="1"/>
</dbReference>
<evidence type="ECO:0000256" key="7">
    <source>
        <dbReference type="ARBA" id="ARBA00013188"/>
    </source>
</evidence>
<feature type="binding site" evidence="10">
    <location>
        <begin position="178"/>
        <end position="180"/>
    </location>
    <ligand>
        <name>substrate</name>
    </ligand>
</feature>
<dbReference type="PIRSF" id="PIRSF001461">
    <property type="entry name" value="RPE"/>
    <property type="match status" value="1"/>
</dbReference>
<feature type="binding site" evidence="10 14">
    <location>
        <begin position="141"/>
        <end position="144"/>
    </location>
    <ligand>
        <name>substrate</name>
    </ligand>
</feature>
<comment type="similarity">
    <text evidence="6 10 11">Belongs to the ribulose-phosphate 3-epimerase family.</text>
</comment>
<feature type="binding site" evidence="10 13">
    <location>
        <position position="32"/>
    </location>
    <ligand>
        <name>a divalent metal cation</name>
        <dbReference type="ChEBI" id="CHEBI:60240"/>
    </ligand>
</feature>
<gene>
    <name evidence="10" type="primary">rpe</name>
    <name evidence="15" type="ORF">dsmv_2769</name>
</gene>
<keyword evidence="8 10" id="KW-0479">Metal-binding</keyword>
<dbReference type="HAMAP" id="MF_02227">
    <property type="entry name" value="RPE"/>
    <property type="match status" value="1"/>
</dbReference>
<dbReference type="PROSITE" id="PS01085">
    <property type="entry name" value="RIBUL_P_3_EPIMER_1"/>
    <property type="match status" value="1"/>
</dbReference>
<feature type="active site" description="Proton acceptor" evidence="10 12">
    <location>
        <position position="34"/>
    </location>
</feature>
<dbReference type="PANTHER" id="PTHR11749">
    <property type="entry name" value="RIBULOSE-5-PHOSPHATE-3-EPIMERASE"/>
    <property type="match status" value="1"/>
</dbReference>
<comment type="cofactor">
    <cofactor evidence="10 13">
        <name>a divalent metal cation</name>
        <dbReference type="ChEBI" id="CHEBI:60240"/>
    </cofactor>
    <text evidence="10 13">Binds 1 divalent metal cation per subunit.</text>
</comment>
<evidence type="ECO:0000256" key="12">
    <source>
        <dbReference type="PIRSR" id="PIRSR001461-1"/>
    </source>
</evidence>
<evidence type="ECO:0000256" key="5">
    <source>
        <dbReference type="ARBA" id="ARBA00001954"/>
    </source>
</evidence>
<dbReference type="Proteomes" id="UP000014977">
    <property type="component" value="Unassembled WGS sequence"/>
</dbReference>
<keyword evidence="16" id="KW-1185">Reference proteome</keyword>
<evidence type="ECO:0000256" key="6">
    <source>
        <dbReference type="ARBA" id="ARBA00009541"/>
    </source>
</evidence>
<accession>S7V381</accession>
<dbReference type="InterPro" id="IPR013785">
    <property type="entry name" value="Aldolase_TIM"/>
</dbReference>
<proteinExistence type="inferred from homology"/>
<name>S7V381_DESML</name>
<keyword evidence="13" id="KW-0170">Cobalt</keyword>
<evidence type="ECO:0000313" key="15">
    <source>
        <dbReference type="EMBL" id="EPR39113.1"/>
    </source>
</evidence>
<evidence type="ECO:0000313" key="16">
    <source>
        <dbReference type="Proteomes" id="UP000014977"/>
    </source>
</evidence>
<dbReference type="PROSITE" id="PS01086">
    <property type="entry name" value="RIBUL_P_3_EPIMER_2"/>
    <property type="match status" value="1"/>
</dbReference>
<evidence type="ECO:0000256" key="4">
    <source>
        <dbReference type="ARBA" id="ARBA00001947"/>
    </source>
</evidence>
<dbReference type="EC" id="5.1.3.1" evidence="7 10"/>
<feature type="binding site" evidence="10 13">
    <location>
        <position position="178"/>
    </location>
    <ligand>
        <name>a divalent metal cation</name>
        <dbReference type="ChEBI" id="CHEBI:60240"/>
    </ligand>
</feature>
<feature type="binding site" evidence="10 14">
    <location>
        <position position="65"/>
    </location>
    <ligand>
        <name>substrate</name>
    </ligand>
</feature>
<protein>
    <recommendedName>
        <fullName evidence="7 10">Ribulose-phosphate 3-epimerase</fullName>
        <ecNumber evidence="7 10">5.1.3.1</ecNumber>
    </recommendedName>
</protein>
<comment type="cofactor">
    <cofactor evidence="3">
        <name>Co(2+)</name>
        <dbReference type="ChEBI" id="CHEBI:48828"/>
    </cofactor>
</comment>
<keyword evidence="10 11" id="KW-0119">Carbohydrate metabolism</keyword>